<dbReference type="PROSITE" id="PS50048">
    <property type="entry name" value="ZN2_CY6_FUNGAL_2"/>
    <property type="match status" value="1"/>
</dbReference>
<dbReference type="InterPro" id="IPR036864">
    <property type="entry name" value="Zn2-C6_fun-type_DNA-bd_sf"/>
</dbReference>
<evidence type="ECO:0000313" key="7">
    <source>
        <dbReference type="EMBL" id="KAI1609279.1"/>
    </source>
</evidence>
<evidence type="ECO:0000256" key="5">
    <source>
        <dbReference type="SAM" id="MobiDB-lite"/>
    </source>
</evidence>
<proteinExistence type="predicted"/>
<dbReference type="PROSITE" id="PS00463">
    <property type="entry name" value="ZN2_CY6_FUNGAL_1"/>
    <property type="match status" value="1"/>
</dbReference>
<gene>
    <name evidence="7" type="ORF">EDD36DRAFT_65969</name>
</gene>
<organism evidence="7 8">
    <name type="scientific">Exophiala viscosa</name>
    <dbReference type="NCBI Taxonomy" id="2486360"/>
    <lineage>
        <taxon>Eukaryota</taxon>
        <taxon>Fungi</taxon>
        <taxon>Dikarya</taxon>
        <taxon>Ascomycota</taxon>
        <taxon>Pezizomycotina</taxon>
        <taxon>Eurotiomycetes</taxon>
        <taxon>Chaetothyriomycetidae</taxon>
        <taxon>Chaetothyriales</taxon>
        <taxon>Herpotrichiellaceae</taxon>
        <taxon>Exophiala</taxon>
    </lineage>
</organism>
<dbReference type="EMBL" id="MU404360">
    <property type="protein sequence ID" value="KAI1609279.1"/>
    <property type="molecule type" value="Genomic_DNA"/>
</dbReference>
<evidence type="ECO:0000256" key="4">
    <source>
        <dbReference type="ARBA" id="ARBA00023242"/>
    </source>
</evidence>
<dbReference type="Gene3D" id="4.10.240.10">
    <property type="entry name" value="Zn(2)-C6 fungal-type DNA-binding domain"/>
    <property type="match status" value="1"/>
</dbReference>
<dbReference type="SMART" id="SM00066">
    <property type="entry name" value="GAL4"/>
    <property type="match status" value="1"/>
</dbReference>
<feature type="domain" description="Zn(2)-C6 fungal-type" evidence="6">
    <location>
        <begin position="26"/>
        <end position="56"/>
    </location>
</feature>
<evidence type="ECO:0000313" key="8">
    <source>
        <dbReference type="Proteomes" id="UP001203852"/>
    </source>
</evidence>
<name>A0AAN6IB48_9EURO</name>
<dbReference type="AlphaFoldDB" id="A0AAN6IB48"/>
<sequence>MEHHESPGESSITPRFGRNGPRSRHGCMTCRTRKVKCDERRPLCARCAKIKIKCEWDQPKRIRPASVQLTTRDSSLIEEDVTNINQVMDVSARAGERSTTASSLSPTVDGIAQWLAQLGRNSPVTTPLRPTLSTSHLPLSNSLVLDQQAWECFNYMPSSVLVRNFGKPWTWSMLAYIHSNIATWEPGVMRAFIAVASTERVCLQPEDNETLARTRRLRQLGMTQYRLALKDLSSIIDRAARDDRSPADLDALFATWFLILAFESSHTDLYSVSHVHLNGIRSFLSKAFGSNGATGLEPQLPPASQQLLLFLFFHDTNLIPRNAHAGQLSRDMQSAPAGSSISADRLFEDARVCLPKIYGSTYPVQEFMDDIENYRALSLLHRSSKIKLDVLRFGMTSAETSIDRRMLRLLGDQIQSVGQEFCDLIAMARVIQSSGGRRVIFSIFHAVLEYHAVKVLYCCLIEPFSRRRPYFSDILAGRRHLDDTVREEVFTDPDSGGLSASTAGLLDATLADLLDIAHKSLAEDPSLVYRYTGPLSVALLTTKDAIHREWIRSHLLRAQALFPDPGGLPPRLLEGGQNHELAMPMSASIDFAKNWSNAFDISGPIASAYSVG</sequence>
<dbReference type="SUPFAM" id="SSF57701">
    <property type="entry name" value="Zn2/Cys6 DNA-binding domain"/>
    <property type="match status" value="1"/>
</dbReference>
<dbReference type="GO" id="GO:0000981">
    <property type="term" value="F:DNA-binding transcription factor activity, RNA polymerase II-specific"/>
    <property type="evidence" value="ECO:0007669"/>
    <property type="project" value="InterPro"/>
</dbReference>
<keyword evidence="3" id="KW-0804">Transcription</keyword>
<dbReference type="GO" id="GO:0003677">
    <property type="term" value="F:DNA binding"/>
    <property type="evidence" value="ECO:0007669"/>
    <property type="project" value="UniProtKB-KW"/>
</dbReference>
<dbReference type="CDD" id="cd00067">
    <property type="entry name" value="GAL4"/>
    <property type="match status" value="1"/>
</dbReference>
<evidence type="ECO:0000256" key="3">
    <source>
        <dbReference type="ARBA" id="ARBA00023163"/>
    </source>
</evidence>
<dbReference type="Proteomes" id="UP001203852">
    <property type="component" value="Unassembled WGS sequence"/>
</dbReference>
<feature type="region of interest" description="Disordered" evidence="5">
    <location>
        <begin position="1"/>
        <end position="25"/>
    </location>
</feature>
<dbReference type="PANTHER" id="PTHR37534:SF46">
    <property type="entry name" value="ZN(II)2CYS6 TRANSCRIPTION FACTOR (EUROFUNG)"/>
    <property type="match status" value="1"/>
</dbReference>
<evidence type="ECO:0000256" key="1">
    <source>
        <dbReference type="ARBA" id="ARBA00023015"/>
    </source>
</evidence>
<keyword evidence="1" id="KW-0805">Transcription regulation</keyword>
<dbReference type="PRINTS" id="PR00755">
    <property type="entry name" value="AFLATOXINBRP"/>
</dbReference>
<evidence type="ECO:0000256" key="2">
    <source>
        <dbReference type="ARBA" id="ARBA00023125"/>
    </source>
</evidence>
<keyword evidence="8" id="KW-1185">Reference proteome</keyword>
<dbReference type="Pfam" id="PF00172">
    <property type="entry name" value="Zn_clus"/>
    <property type="match status" value="1"/>
</dbReference>
<protein>
    <recommendedName>
        <fullName evidence="6">Zn(2)-C6 fungal-type domain-containing protein</fullName>
    </recommendedName>
</protein>
<dbReference type="InterPro" id="IPR001138">
    <property type="entry name" value="Zn2Cys6_DnaBD"/>
</dbReference>
<accession>A0AAN6IB48</accession>
<dbReference type="PANTHER" id="PTHR37534">
    <property type="entry name" value="TRANSCRIPTIONAL ACTIVATOR PROTEIN UGA3"/>
    <property type="match status" value="1"/>
</dbReference>
<comment type="caution">
    <text evidence="7">The sequence shown here is derived from an EMBL/GenBank/DDBJ whole genome shotgun (WGS) entry which is preliminary data.</text>
</comment>
<keyword evidence="2" id="KW-0238">DNA-binding</keyword>
<evidence type="ECO:0000259" key="6">
    <source>
        <dbReference type="PROSITE" id="PS50048"/>
    </source>
</evidence>
<keyword evidence="4" id="KW-0539">Nucleus</keyword>
<reference evidence="7" key="1">
    <citation type="journal article" date="2022" name="bioRxiv">
        <title>Deciphering the potential niche of two novel black yeast fungi from a biological soil crust based on their genomes, phenotypes, and melanin regulation.</title>
        <authorList>
            <consortium name="DOE Joint Genome Institute"/>
            <person name="Carr E.C."/>
            <person name="Barton Q."/>
            <person name="Grambo S."/>
            <person name="Sullivan M."/>
            <person name="Renfro C.M."/>
            <person name="Kuo A."/>
            <person name="Pangilinan J."/>
            <person name="Lipzen A."/>
            <person name="Keymanesh K."/>
            <person name="Savage E."/>
            <person name="Barry K."/>
            <person name="Grigoriev I.V."/>
            <person name="Riekhof W.R."/>
            <person name="Harris S.S."/>
        </authorList>
    </citation>
    <scope>NUCLEOTIDE SEQUENCE</scope>
    <source>
        <strain evidence="7">JF 03-4F</strain>
    </source>
</reference>
<dbReference type="GO" id="GO:0008270">
    <property type="term" value="F:zinc ion binding"/>
    <property type="evidence" value="ECO:0007669"/>
    <property type="project" value="InterPro"/>
</dbReference>